<reference evidence="1" key="1">
    <citation type="submission" date="2020-08" db="EMBL/GenBank/DDBJ databases">
        <title>Multicomponent nature underlies the extraordinary mechanical properties of spider dragline silk.</title>
        <authorList>
            <person name="Kono N."/>
            <person name="Nakamura H."/>
            <person name="Mori M."/>
            <person name="Yoshida Y."/>
            <person name="Ohtoshi R."/>
            <person name="Malay A.D."/>
            <person name="Moran D.A.P."/>
            <person name="Tomita M."/>
            <person name="Numata K."/>
            <person name="Arakawa K."/>
        </authorList>
    </citation>
    <scope>NUCLEOTIDE SEQUENCE</scope>
</reference>
<comment type="caution">
    <text evidence="1">The sequence shown here is derived from an EMBL/GenBank/DDBJ whole genome shotgun (WGS) entry which is preliminary data.</text>
</comment>
<dbReference type="Proteomes" id="UP000886998">
    <property type="component" value="Unassembled WGS sequence"/>
</dbReference>
<evidence type="ECO:0000313" key="2">
    <source>
        <dbReference type="Proteomes" id="UP000886998"/>
    </source>
</evidence>
<gene>
    <name evidence="1" type="ORF">TNIN_66871</name>
</gene>
<keyword evidence="2" id="KW-1185">Reference proteome</keyword>
<dbReference type="AlphaFoldDB" id="A0A8X7BV11"/>
<protein>
    <submittedName>
        <fullName evidence="1">Uncharacterized protein</fullName>
    </submittedName>
</protein>
<accession>A0A8X7BV11</accession>
<sequence length="119" mass="13621">MRLALQHLFWYHEDPTFLESIVTGDERGCHHYEPETKHASSALPNSSVFLTLACLVSSCLAGYRNYNQYFPSSYISRYAYGGKYNVPGTYNYGYPQRYAYAEKAGVYDYAVYPGVPHYA</sequence>
<dbReference type="EMBL" id="BMAV01004085">
    <property type="protein sequence ID" value="GFY44163.1"/>
    <property type="molecule type" value="Genomic_DNA"/>
</dbReference>
<organism evidence="1 2">
    <name type="scientific">Trichonephila inaurata madagascariensis</name>
    <dbReference type="NCBI Taxonomy" id="2747483"/>
    <lineage>
        <taxon>Eukaryota</taxon>
        <taxon>Metazoa</taxon>
        <taxon>Ecdysozoa</taxon>
        <taxon>Arthropoda</taxon>
        <taxon>Chelicerata</taxon>
        <taxon>Arachnida</taxon>
        <taxon>Araneae</taxon>
        <taxon>Araneomorphae</taxon>
        <taxon>Entelegynae</taxon>
        <taxon>Araneoidea</taxon>
        <taxon>Nephilidae</taxon>
        <taxon>Trichonephila</taxon>
        <taxon>Trichonephila inaurata</taxon>
    </lineage>
</organism>
<name>A0A8X7BV11_9ARAC</name>
<dbReference type="OrthoDB" id="6429456at2759"/>
<evidence type="ECO:0000313" key="1">
    <source>
        <dbReference type="EMBL" id="GFY44163.1"/>
    </source>
</evidence>
<proteinExistence type="predicted"/>